<keyword evidence="3" id="KW-1185">Reference proteome</keyword>
<dbReference type="AlphaFoldDB" id="A0A0C9TRP8"/>
<accession>A0A0C9TRP8</accession>
<dbReference type="InterPro" id="IPR000073">
    <property type="entry name" value="AB_hydrolase_1"/>
</dbReference>
<sequence>MSTRTWLPSSEHHVLSLSTILGGVPVTLQCSALRYPVSHRGITLLFTHGVTGHKEEYHPVITRLLKLYDTAKYDIREIWSIDFQNHGETAVLNRPVLEEYKERGVREGHAVTTFDYAIYLNAFLSSPALRGHSVVGMAHSGSCTVWYSPVHALTKFTGSSSHTHPHALILLEPTLMFPSLSPTDPRSIHGAANVRGALAKRDRWSSRADARRWLIGNGKGLWAKWDKNALDLFVEYAFEDVSSPEGSYTTPTLHKDEESPLYTCSAHTIEPLQLATVCSALNVDGKQGVHVLWAEIEGFISKTAKADILDAAEHRITTQHTIKGAGHLVPQETPDALAYALNEVRGVIGVVTKASL</sequence>
<dbReference type="OrthoDB" id="94039at2759"/>
<dbReference type="InterPro" id="IPR029058">
    <property type="entry name" value="AB_hydrolase_fold"/>
</dbReference>
<gene>
    <name evidence="2" type="ORF">PAXINDRAFT_86872</name>
</gene>
<dbReference type="HOGENOM" id="CLU_032490_2_0_1"/>
<feature type="domain" description="AB hydrolase-1" evidence="1">
    <location>
        <begin position="44"/>
        <end position="338"/>
    </location>
</feature>
<dbReference type="Proteomes" id="UP000053647">
    <property type="component" value="Unassembled WGS sequence"/>
</dbReference>
<evidence type="ECO:0000259" key="1">
    <source>
        <dbReference type="Pfam" id="PF12697"/>
    </source>
</evidence>
<dbReference type="Gene3D" id="3.40.50.1820">
    <property type="entry name" value="alpha/beta hydrolase"/>
    <property type="match status" value="1"/>
</dbReference>
<reference evidence="3" key="2">
    <citation type="submission" date="2015-01" db="EMBL/GenBank/DDBJ databases">
        <title>Evolutionary Origins and Diversification of the Mycorrhizal Mutualists.</title>
        <authorList>
            <consortium name="DOE Joint Genome Institute"/>
            <consortium name="Mycorrhizal Genomics Consortium"/>
            <person name="Kohler A."/>
            <person name="Kuo A."/>
            <person name="Nagy L.G."/>
            <person name="Floudas D."/>
            <person name="Copeland A."/>
            <person name="Barry K.W."/>
            <person name="Cichocki N."/>
            <person name="Veneault-Fourrey C."/>
            <person name="LaButti K."/>
            <person name="Lindquist E.A."/>
            <person name="Lipzen A."/>
            <person name="Lundell T."/>
            <person name="Morin E."/>
            <person name="Murat C."/>
            <person name="Riley R."/>
            <person name="Ohm R."/>
            <person name="Sun H."/>
            <person name="Tunlid A."/>
            <person name="Henrissat B."/>
            <person name="Grigoriev I.V."/>
            <person name="Hibbett D.S."/>
            <person name="Martin F."/>
        </authorList>
    </citation>
    <scope>NUCLEOTIDE SEQUENCE [LARGE SCALE GENOMIC DNA]</scope>
    <source>
        <strain evidence="3">ATCC 200175</strain>
    </source>
</reference>
<dbReference type="EMBL" id="KN819429">
    <property type="protein sequence ID" value="KIJ09861.1"/>
    <property type="molecule type" value="Genomic_DNA"/>
</dbReference>
<proteinExistence type="predicted"/>
<protein>
    <recommendedName>
        <fullName evidence="1">AB hydrolase-1 domain-containing protein</fullName>
    </recommendedName>
</protein>
<organism evidence="2 3">
    <name type="scientific">Paxillus involutus ATCC 200175</name>
    <dbReference type="NCBI Taxonomy" id="664439"/>
    <lineage>
        <taxon>Eukaryota</taxon>
        <taxon>Fungi</taxon>
        <taxon>Dikarya</taxon>
        <taxon>Basidiomycota</taxon>
        <taxon>Agaricomycotina</taxon>
        <taxon>Agaricomycetes</taxon>
        <taxon>Agaricomycetidae</taxon>
        <taxon>Boletales</taxon>
        <taxon>Paxilineae</taxon>
        <taxon>Paxillaceae</taxon>
        <taxon>Paxillus</taxon>
    </lineage>
</organism>
<dbReference type="SUPFAM" id="SSF53474">
    <property type="entry name" value="alpha/beta-Hydrolases"/>
    <property type="match status" value="1"/>
</dbReference>
<name>A0A0C9TRP8_PAXIN</name>
<reference evidence="2 3" key="1">
    <citation type="submission" date="2014-06" db="EMBL/GenBank/DDBJ databases">
        <authorList>
            <consortium name="DOE Joint Genome Institute"/>
            <person name="Kuo A."/>
            <person name="Kohler A."/>
            <person name="Nagy L.G."/>
            <person name="Floudas D."/>
            <person name="Copeland A."/>
            <person name="Barry K.W."/>
            <person name="Cichocki N."/>
            <person name="Veneault-Fourrey C."/>
            <person name="LaButti K."/>
            <person name="Lindquist E.A."/>
            <person name="Lipzen A."/>
            <person name="Lundell T."/>
            <person name="Morin E."/>
            <person name="Murat C."/>
            <person name="Sun H."/>
            <person name="Tunlid A."/>
            <person name="Henrissat B."/>
            <person name="Grigoriev I.V."/>
            <person name="Hibbett D.S."/>
            <person name="Martin F."/>
            <person name="Nordberg H.P."/>
            <person name="Cantor M.N."/>
            <person name="Hua S.X."/>
        </authorList>
    </citation>
    <scope>NUCLEOTIDE SEQUENCE [LARGE SCALE GENOMIC DNA]</scope>
    <source>
        <strain evidence="2 3">ATCC 200175</strain>
    </source>
</reference>
<evidence type="ECO:0000313" key="2">
    <source>
        <dbReference type="EMBL" id="KIJ09861.1"/>
    </source>
</evidence>
<dbReference type="Pfam" id="PF12697">
    <property type="entry name" value="Abhydrolase_6"/>
    <property type="match status" value="1"/>
</dbReference>
<evidence type="ECO:0000313" key="3">
    <source>
        <dbReference type="Proteomes" id="UP000053647"/>
    </source>
</evidence>